<dbReference type="OrthoDB" id="9759709at2"/>
<dbReference type="RefSeq" id="WP_013755629.1">
    <property type="nucleotide sequence ID" value="NC_015499.1"/>
</dbReference>
<dbReference type="KEGG" id="tnr:Thena_0251"/>
<dbReference type="STRING" id="747365.Thena_0251"/>
<dbReference type="GO" id="GO:0016757">
    <property type="term" value="F:glycosyltransferase activity"/>
    <property type="evidence" value="ECO:0007669"/>
    <property type="project" value="UniProtKB-KW"/>
</dbReference>
<evidence type="ECO:0000313" key="5">
    <source>
        <dbReference type="Proteomes" id="UP000011765"/>
    </source>
</evidence>
<dbReference type="HOGENOM" id="CLU_046648_0_0_9"/>
<evidence type="ECO:0000256" key="3">
    <source>
        <dbReference type="ARBA" id="ARBA00024356"/>
    </source>
</evidence>
<dbReference type="PIRSF" id="PIRSF016202">
    <property type="entry name" value="PH1107"/>
    <property type="match status" value="1"/>
</dbReference>
<comment type="similarity">
    <text evidence="3">Belongs to the glycosyl hydrolase 130 family.</text>
</comment>
<dbReference type="InterPro" id="IPR007184">
    <property type="entry name" value="Mannoside_phosphorylase"/>
</dbReference>
<dbReference type="PANTHER" id="PTHR34106">
    <property type="entry name" value="GLYCOSIDASE"/>
    <property type="match status" value="1"/>
</dbReference>
<dbReference type="EMBL" id="CP002690">
    <property type="protein sequence ID" value="AEE13899.1"/>
    <property type="molecule type" value="Genomic_DNA"/>
</dbReference>
<reference evidence="4 5" key="1">
    <citation type="submission" date="2011-04" db="EMBL/GenBank/DDBJ databases">
        <title>The complete genome of Thermodesulfobium narugense DSM 14796.</title>
        <authorList>
            <consortium name="US DOE Joint Genome Institute (JGI-PGF)"/>
            <person name="Lucas S."/>
            <person name="Han J."/>
            <person name="Lapidus A."/>
            <person name="Bruce D."/>
            <person name="Goodwin L."/>
            <person name="Pitluck S."/>
            <person name="Peters L."/>
            <person name="Kyrpides N."/>
            <person name="Mavromatis K."/>
            <person name="Pagani I."/>
            <person name="Ivanova N."/>
            <person name="Ovchinnikova G."/>
            <person name="Zhang X."/>
            <person name="Saunders L."/>
            <person name="Detter J.C."/>
            <person name="Tapia R."/>
            <person name="Han C."/>
            <person name="Land M."/>
            <person name="Hauser L."/>
            <person name="Markowitz V."/>
            <person name="Cheng J.-F."/>
            <person name="Hugenholtz P."/>
            <person name="Woyke T."/>
            <person name="Wu D."/>
            <person name="Spring S."/>
            <person name="Schroeder M."/>
            <person name="Brambilla E."/>
            <person name="Klenk H.-P."/>
            <person name="Eisen J.A."/>
        </authorList>
    </citation>
    <scope>NUCLEOTIDE SEQUENCE [LARGE SCALE GENOMIC DNA]</scope>
    <source>
        <strain evidence="4 5">DSM 14796</strain>
    </source>
</reference>
<dbReference type="CDD" id="cd08993">
    <property type="entry name" value="GH130"/>
    <property type="match status" value="1"/>
</dbReference>
<evidence type="ECO:0000256" key="1">
    <source>
        <dbReference type="ARBA" id="ARBA00022676"/>
    </source>
</evidence>
<accession>M1E7A8</accession>
<dbReference type="eggNOG" id="COG2152">
    <property type="taxonomic scope" value="Bacteria"/>
</dbReference>
<keyword evidence="5" id="KW-1185">Reference proteome</keyword>
<keyword evidence="1" id="KW-0328">Glycosyltransferase</keyword>
<dbReference type="PANTHER" id="PTHR34106:SF5">
    <property type="entry name" value="GLYCOSIDASE"/>
    <property type="match status" value="1"/>
</dbReference>
<dbReference type="Proteomes" id="UP000011765">
    <property type="component" value="Chromosome"/>
</dbReference>
<dbReference type="SUPFAM" id="SSF75005">
    <property type="entry name" value="Arabinanase/levansucrase/invertase"/>
    <property type="match status" value="1"/>
</dbReference>
<dbReference type="AlphaFoldDB" id="M1E7A8"/>
<proteinExistence type="inferred from homology"/>
<evidence type="ECO:0000313" key="4">
    <source>
        <dbReference type="EMBL" id="AEE13899.1"/>
    </source>
</evidence>
<protein>
    <submittedName>
        <fullName evidence="4">Glycosidase related protein</fullName>
    </submittedName>
</protein>
<keyword evidence="2" id="KW-0808">Transferase</keyword>
<dbReference type="Gene3D" id="2.115.10.20">
    <property type="entry name" value="Glycosyl hydrolase domain, family 43"/>
    <property type="match status" value="1"/>
</dbReference>
<name>M1E7A8_9BACT</name>
<dbReference type="InterPro" id="IPR023296">
    <property type="entry name" value="Glyco_hydro_beta-prop_sf"/>
</dbReference>
<evidence type="ECO:0000256" key="2">
    <source>
        <dbReference type="ARBA" id="ARBA00022679"/>
    </source>
</evidence>
<keyword evidence="4" id="KW-0326">Glycosidase</keyword>
<organism evidence="4 5">
    <name type="scientific">Thermodesulfobium narugense DSM 14796</name>
    <dbReference type="NCBI Taxonomy" id="747365"/>
    <lineage>
        <taxon>Bacteria</taxon>
        <taxon>Pseudomonadati</taxon>
        <taxon>Thermodesulfobiota</taxon>
        <taxon>Thermodesulfobiia</taxon>
        <taxon>Thermodesulfobiales</taxon>
        <taxon>Thermodesulfobiaceae</taxon>
        <taxon>Thermodesulfobium</taxon>
    </lineage>
</organism>
<dbReference type="Pfam" id="PF04041">
    <property type="entry name" value="Glyco_hydro_130"/>
    <property type="match status" value="1"/>
</dbReference>
<keyword evidence="4" id="KW-0378">Hydrolase</keyword>
<gene>
    <name evidence="4" type="ORF">Thena_0251</name>
</gene>
<sequence length="316" mass="36102">MNLNLYKGSGIVKRYIFNPILTKYDVPYDVSTVYNPAITTYQNKYILVFRAAKLNGRSILGKAISEDGFNFEVEKEPFMVPESDGYFGRYESAGIEDPRITRIGDEYLITYSAYSEYGVRIGLAKTTDFKKVERIALITSADHRNIVIFPEKFGSDYVRLDRPHSDIIPWSIWISYSKDLIHWGRSEILIKPKSYHWDELKVGPGAPPIKTKDGWLSIIHGVYMIMSGSVYRLGVVLHDLKDPSKILGISDEWILEPEDQWERVGYVPNVVFCSAALKEGDFIRLWWGAADSVICTGIAKVDELVEKCLKNKRKPL</sequence>
<dbReference type="GO" id="GO:0016798">
    <property type="term" value="F:hydrolase activity, acting on glycosyl bonds"/>
    <property type="evidence" value="ECO:0007669"/>
    <property type="project" value="UniProtKB-KW"/>
</dbReference>